<dbReference type="Proteomes" id="UP000480178">
    <property type="component" value="Chromosome"/>
</dbReference>
<feature type="transmembrane region" description="Helical" evidence="6">
    <location>
        <begin position="432"/>
        <end position="452"/>
    </location>
</feature>
<reference evidence="9 10" key="1">
    <citation type="submission" date="2020-01" db="EMBL/GenBank/DDBJ databases">
        <authorList>
            <person name="Kim M.K."/>
        </authorList>
    </citation>
    <scope>NUCLEOTIDE SEQUENCE [LARGE SCALE GENOMIC DNA]</scope>
    <source>
        <strain evidence="9 10">172606-1</strain>
    </source>
</reference>
<evidence type="ECO:0000256" key="5">
    <source>
        <dbReference type="ARBA" id="ARBA00023136"/>
    </source>
</evidence>
<evidence type="ECO:0000256" key="2">
    <source>
        <dbReference type="ARBA" id="ARBA00022475"/>
    </source>
</evidence>
<feature type="domain" description="ABC3 transporter permease C-terminal" evidence="7">
    <location>
        <begin position="297"/>
        <end position="411"/>
    </location>
</feature>
<dbReference type="EMBL" id="CP048222">
    <property type="protein sequence ID" value="QHT70431.1"/>
    <property type="molecule type" value="Genomic_DNA"/>
</dbReference>
<organism evidence="9 10">
    <name type="scientific">Rhodocytophaga rosea</name>
    <dbReference type="NCBI Taxonomy" id="2704465"/>
    <lineage>
        <taxon>Bacteria</taxon>
        <taxon>Pseudomonadati</taxon>
        <taxon>Bacteroidota</taxon>
        <taxon>Cytophagia</taxon>
        <taxon>Cytophagales</taxon>
        <taxon>Rhodocytophagaceae</taxon>
        <taxon>Rhodocytophaga</taxon>
    </lineage>
</organism>
<evidence type="ECO:0000256" key="4">
    <source>
        <dbReference type="ARBA" id="ARBA00022989"/>
    </source>
</evidence>
<evidence type="ECO:0000256" key="6">
    <source>
        <dbReference type="SAM" id="Phobius"/>
    </source>
</evidence>
<evidence type="ECO:0000313" key="10">
    <source>
        <dbReference type="Proteomes" id="UP000480178"/>
    </source>
</evidence>
<dbReference type="InterPro" id="IPR050250">
    <property type="entry name" value="Macrolide_Exporter_MacB"/>
</dbReference>
<keyword evidence="2" id="KW-1003">Cell membrane</keyword>
<evidence type="ECO:0000313" key="9">
    <source>
        <dbReference type="EMBL" id="QHT70431.1"/>
    </source>
</evidence>
<evidence type="ECO:0000256" key="3">
    <source>
        <dbReference type="ARBA" id="ARBA00022692"/>
    </source>
</evidence>
<dbReference type="GO" id="GO:0022857">
    <property type="term" value="F:transmembrane transporter activity"/>
    <property type="evidence" value="ECO:0007669"/>
    <property type="project" value="TreeGrafter"/>
</dbReference>
<dbReference type="AlphaFoldDB" id="A0A6C0GQU6"/>
<evidence type="ECO:0000256" key="1">
    <source>
        <dbReference type="ARBA" id="ARBA00004651"/>
    </source>
</evidence>
<dbReference type="KEGG" id="rhoz:GXP67_29135"/>
<comment type="subcellular location">
    <subcellularLocation>
        <location evidence="1">Cell membrane</location>
        <topology evidence="1">Multi-pass membrane protein</topology>
    </subcellularLocation>
</comment>
<feature type="transmembrane region" description="Helical" evidence="6">
    <location>
        <begin position="383"/>
        <end position="406"/>
    </location>
</feature>
<dbReference type="InterPro" id="IPR025857">
    <property type="entry name" value="MacB_PCD"/>
</dbReference>
<feature type="domain" description="MacB-like periplasmic core" evidence="8">
    <location>
        <begin position="20"/>
        <end position="246"/>
    </location>
</feature>
<feature type="transmembrane region" description="Helical" evidence="6">
    <location>
        <begin position="673"/>
        <end position="696"/>
    </location>
</feature>
<dbReference type="Pfam" id="PF02687">
    <property type="entry name" value="FtsX"/>
    <property type="match status" value="2"/>
</dbReference>
<dbReference type="Pfam" id="PF12704">
    <property type="entry name" value="MacB_PCD"/>
    <property type="match status" value="2"/>
</dbReference>
<keyword evidence="3 6" id="KW-0812">Transmembrane</keyword>
<gene>
    <name evidence="9" type="ORF">GXP67_29135</name>
</gene>
<feature type="domain" description="MacB-like periplasmic core" evidence="8">
    <location>
        <begin position="455"/>
        <end position="600"/>
    </location>
</feature>
<keyword evidence="5 6" id="KW-0472">Membrane</keyword>
<dbReference type="GO" id="GO:0005886">
    <property type="term" value="C:plasma membrane"/>
    <property type="evidence" value="ECO:0007669"/>
    <property type="project" value="UniProtKB-SubCell"/>
</dbReference>
<feature type="transmembrane region" description="Helical" evidence="6">
    <location>
        <begin position="291"/>
        <end position="310"/>
    </location>
</feature>
<dbReference type="RefSeq" id="WP_162446409.1">
    <property type="nucleotide sequence ID" value="NZ_CP048222.1"/>
</dbReference>
<feature type="transmembrane region" description="Helical" evidence="6">
    <location>
        <begin position="20"/>
        <end position="41"/>
    </location>
</feature>
<keyword evidence="4 6" id="KW-1133">Transmembrane helix</keyword>
<proteinExistence type="predicted"/>
<accession>A0A6C0GQU6</accession>
<dbReference type="PANTHER" id="PTHR30572:SF18">
    <property type="entry name" value="ABC-TYPE MACROLIDE FAMILY EXPORT SYSTEM PERMEASE COMPONENT 2"/>
    <property type="match status" value="1"/>
</dbReference>
<feature type="transmembrane region" description="Helical" evidence="6">
    <location>
        <begin position="751"/>
        <end position="777"/>
    </location>
</feature>
<evidence type="ECO:0000259" key="7">
    <source>
        <dbReference type="Pfam" id="PF02687"/>
    </source>
</evidence>
<protein>
    <submittedName>
        <fullName evidence="9">FtsX-like permease family protein</fullName>
    </submittedName>
</protein>
<keyword evidence="10" id="KW-1185">Reference proteome</keyword>
<sequence>MFKNYFTIAIRNISRNKLFSFINIFGLAMSMSICLIAIMTIKDQFSYDTFHLHAERIYRINTEFTNPDGDHFELASSPLPLQSIFQKDYALAQQMVRLYPALQGKASTAAKELQINGTFADASFFQVFGFTLEQGNPLTALDAPNRIVISKETAIKFFGSQNPIGQMLTFKELGSFQVSGVMKEAPGHSHLEFDTYASMSSVPLLEKTGKLTPRLNQWDSYMQGYTYVLIKKTANKPQLKAALTQISDRLNKESGSKSSGYIAFGVQSLGSITPGFGLYNELSRGATWNMIFTVIGITFIILLSACFNYTNLSIARSLNRAKEVGIRKVAGAFRYQIFMQFMAESILVSLLALGFAFVFLRLMMDYAPFRHEIIPDIPISADLLISFLLFSVCAGAIAGALPAWVLSSLEPVRVLKNLSTLKLFGSINLRKSLIVVQFVLSMVITIFLTVIYRQFNYMATADTGFRQENILTIPLQGVEYKALRTDLQNLAGVEYVSATSATLGKHVSGTTSLQITKQATPIEVNYYFVDEDFIATMDLKLLTGNTFAIQTANNSTEKAIVVNEKALEALQLPLGQAIGQQVWMNDTTQVTIAGVIRDFHYQPMGSPIRPMMLRYRPSAFAYIQVQVNPLQAESLVPQIKHIWQTHNRLVPFAFSWLQEDLYENRAAWGTVSLLGFLSFMTITIAWLGLLGMVTYTAQVRQKEISIRKVMGASEWKLVVLLSKGFLKLLLFAGMIAIPIGYVSGYIFLNNFAYRVSVGLEVILLSFLALLSIALVAIGSQTYKVASSNPANILRNE</sequence>
<feature type="domain" description="ABC3 transporter permease C-terminal" evidence="7">
    <location>
        <begin position="676"/>
        <end position="789"/>
    </location>
</feature>
<dbReference type="PANTHER" id="PTHR30572">
    <property type="entry name" value="MEMBRANE COMPONENT OF TRANSPORTER-RELATED"/>
    <property type="match status" value="1"/>
</dbReference>
<feature type="transmembrane region" description="Helical" evidence="6">
    <location>
        <begin position="341"/>
        <end position="363"/>
    </location>
</feature>
<dbReference type="InterPro" id="IPR003838">
    <property type="entry name" value="ABC3_permease_C"/>
</dbReference>
<feature type="transmembrane region" description="Helical" evidence="6">
    <location>
        <begin position="717"/>
        <end position="739"/>
    </location>
</feature>
<evidence type="ECO:0000259" key="8">
    <source>
        <dbReference type="Pfam" id="PF12704"/>
    </source>
</evidence>
<name>A0A6C0GQU6_9BACT</name>